<dbReference type="STRING" id="76731.RD2015_4596"/>
<protein>
    <submittedName>
        <fullName evidence="2">Patatin</fullName>
    </submittedName>
</protein>
<keyword evidence="1" id="KW-0443">Lipid metabolism</keyword>
<comment type="caution">
    <text evidence="1">Lacks conserved residue(s) required for the propagation of feature annotation.</text>
</comment>
<reference evidence="2 3" key="1">
    <citation type="submission" date="2015-12" db="EMBL/GenBank/DDBJ databases">
        <title>Complete genome of Roseateles depolymerans KCTC 42856.</title>
        <authorList>
            <person name="Kim K.M."/>
        </authorList>
    </citation>
    <scope>NUCLEOTIDE SEQUENCE [LARGE SCALE GENOMIC DNA]</scope>
    <source>
        <strain evidence="2 3">KCTC 42856</strain>
    </source>
</reference>
<dbReference type="GO" id="GO:0016042">
    <property type="term" value="P:lipid catabolic process"/>
    <property type="evidence" value="ECO:0007669"/>
    <property type="project" value="UniProtKB-UniRule"/>
</dbReference>
<evidence type="ECO:0000313" key="2">
    <source>
        <dbReference type="EMBL" id="ALV09037.1"/>
    </source>
</evidence>
<dbReference type="PATRIC" id="fig|76731.3.peg.4708"/>
<feature type="short sequence motif" description="DGA/G" evidence="1">
    <location>
        <begin position="219"/>
        <end position="221"/>
    </location>
</feature>
<proteinExistence type="predicted"/>
<dbReference type="SUPFAM" id="SSF52151">
    <property type="entry name" value="FabD/lysophospholipase-like"/>
    <property type="match status" value="1"/>
</dbReference>
<keyword evidence="3" id="KW-1185">Reference proteome</keyword>
<evidence type="ECO:0000256" key="1">
    <source>
        <dbReference type="PROSITE-ProRule" id="PRU01161"/>
    </source>
</evidence>
<dbReference type="RefSeq" id="WP_058936880.1">
    <property type="nucleotide sequence ID" value="NZ_CP013729.1"/>
</dbReference>
<dbReference type="GO" id="GO:0016787">
    <property type="term" value="F:hydrolase activity"/>
    <property type="evidence" value="ECO:0007669"/>
    <property type="project" value="UniProtKB-UniRule"/>
</dbReference>
<dbReference type="PANTHER" id="PTHR14226:SF78">
    <property type="entry name" value="SLR0060 PROTEIN"/>
    <property type="match status" value="1"/>
</dbReference>
<dbReference type="PANTHER" id="PTHR14226">
    <property type="entry name" value="NEUROPATHY TARGET ESTERASE/SWISS CHEESE D.MELANOGASTER"/>
    <property type="match status" value="1"/>
</dbReference>
<organism evidence="2 3">
    <name type="scientific">Roseateles depolymerans</name>
    <dbReference type="NCBI Taxonomy" id="76731"/>
    <lineage>
        <taxon>Bacteria</taxon>
        <taxon>Pseudomonadati</taxon>
        <taxon>Pseudomonadota</taxon>
        <taxon>Betaproteobacteria</taxon>
        <taxon>Burkholderiales</taxon>
        <taxon>Sphaerotilaceae</taxon>
        <taxon>Roseateles</taxon>
    </lineage>
</organism>
<dbReference type="Proteomes" id="UP000060699">
    <property type="component" value="Chromosome"/>
</dbReference>
<keyword evidence="1" id="KW-0442">Lipid degradation</keyword>
<gene>
    <name evidence="2" type="ORF">RD2015_4596</name>
</gene>
<name>A0A0U3MJX6_9BURK</name>
<dbReference type="InterPro" id="IPR016035">
    <property type="entry name" value="Acyl_Trfase/lysoPLipase"/>
</dbReference>
<dbReference type="Gene3D" id="3.40.1090.10">
    <property type="entry name" value="Cytosolic phospholipase A2 catalytic domain"/>
    <property type="match status" value="2"/>
</dbReference>
<dbReference type="PROSITE" id="PS51635">
    <property type="entry name" value="PNPLA"/>
    <property type="match status" value="1"/>
</dbReference>
<dbReference type="KEGG" id="rdp:RD2015_4596"/>
<feature type="active site" description="Proton acceptor" evidence="1">
    <location>
        <position position="219"/>
    </location>
</feature>
<dbReference type="InterPro" id="IPR002641">
    <property type="entry name" value="PNPLA_dom"/>
</dbReference>
<dbReference type="Pfam" id="PF01734">
    <property type="entry name" value="Patatin"/>
    <property type="match status" value="1"/>
</dbReference>
<dbReference type="InterPro" id="IPR050301">
    <property type="entry name" value="NTE"/>
</dbReference>
<accession>A0A0U3MJX6</accession>
<dbReference type="AlphaFoldDB" id="A0A0U3MJX6"/>
<evidence type="ECO:0000313" key="3">
    <source>
        <dbReference type="Proteomes" id="UP000060699"/>
    </source>
</evidence>
<keyword evidence="1" id="KW-0378">Hydrolase</keyword>
<dbReference type="OrthoDB" id="9813090at2"/>
<sequence>MPLNAASREKGIGLALSGGGFRAVLFHVGVLWRLNELGILGRLDRVSSISGGSITLGVVATRWSQLAFDGEQRAQRFDAEVVQPLRDFCSRNIDVSSVITGALNPFRSAGDVVAQAYRKHLGLGVSLQTLPDHPRFVFNATNYATGVSFRFSKPFAGDYRIGLIPNPGFDVATAVCCSSAFPPVLGPIELEVKPEDFTRVEGADLYDEIDFRRRLPLGDGGVYDNLGLETVWGRYEDILVSDAGKPFDIDAGVGTVAPRQLLRTMDIGLNQALALRKRMLIAAYERGDARGAFWAINGNPADYPAMELPGLPVAAERIKDLAAIRTRLDRFKEQEQCELINWGYAISDVAIRSRASHLAFRTQAPAWPYPGHALG</sequence>
<dbReference type="EMBL" id="CP013729">
    <property type="protein sequence ID" value="ALV09037.1"/>
    <property type="molecule type" value="Genomic_DNA"/>
</dbReference>
<feature type="active site" description="Nucleophile" evidence="1">
    <location>
        <position position="50"/>
    </location>
</feature>